<name>A0A1G9F3S0_9GAMM</name>
<proteinExistence type="predicted"/>
<dbReference type="PANTHER" id="PTHR38657">
    <property type="entry name" value="SLR1343 PROTEIN"/>
    <property type="match status" value="1"/>
</dbReference>
<keyword evidence="1" id="KW-0456">Lyase</keyword>
<dbReference type="Proteomes" id="UP000199305">
    <property type="component" value="Unassembled WGS sequence"/>
</dbReference>
<evidence type="ECO:0000313" key="2">
    <source>
        <dbReference type="Proteomes" id="UP000199305"/>
    </source>
</evidence>
<dbReference type="EMBL" id="FNFH01000012">
    <property type="protein sequence ID" value="SDK82925.1"/>
    <property type="molecule type" value="Genomic_DNA"/>
</dbReference>
<feature type="non-terminal residue" evidence="1">
    <location>
        <position position="1"/>
    </location>
</feature>
<protein>
    <submittedName>
        <fullName evidence="1">Deoxyribodipyrimidine photolyase-related protein</fullName>
    </submittedName>
</protein>
<dbReference type="STRING" id="658219.SAMN05216212_0032"/>
<gene>
    <name evidence="1" type="ORF">SAMN05216212_0032</name>
</gene>
<dbReference type="GO" id="GO:0016829">
    <property type="term" value="F:lyase activity"/>
    <property type="evidence" value="ECO:0007669"/>
    <property type="project" value="UniProtKB-KW"/>
</dbReference>
<sequence length="87" mass="10077">PYVSSGSYIHKMSNYCSGCRYNVKEKTGDDACPFNSLYWNFLAEKREHFEGNQRMAMMLSTLDKLDEDGLDKLRDRALQVVANPKDY</sequence>
<evidence type="ECO:0000313" key="1">
    <source>
        <dbReference type="EMBL" id="SDK82925.1"/>
    </source>
</evidence>
<accession>A0A1G9F3S0</accession>
<organism evidence="1 2">
    <name type="scientific">Microbulbifer yueqingensis</name>
    <dbReference type="NCBI Taxonomy" id="658219"/>
    <lineage>
        <taxon>Bacteria</taxon>
        <taxon>Pseudomonadati</taxon>
        <taxon>Pseudomonadota</taxon>
        <taxon>Gammaproteobacteria</taxon>
        <taxon>Cellvibrionales</taxon>
        <taxon>Microbulbiferaceae</taxon>
        <taxon>Microbulbifer</taxon>
    </lineage>
</organism>
<dbReference type="SUPFAM" id="SSF48173">
    <property type="entry name" value="Cryptochrome/photolyase FAD-binding domain"/>
    <property type="match status" value="1"/>
</dbReference>
<dbReference type="InterPro" id="IPR052551">
    <property type="entry name" value="UV-DNA_repair_photolyase"/>
</dbReference>
<dbReference type="Gene3D" id="1.10.10.1710">
    <property type="entry name" value="Deoxyribodipyrimidine photolyase-related"/>
    <property type="match status" value="1"/>
</dbReference>
<dbReference type="AlphaFoldDB" id="A0A1G9F3S0"/>
<reference evidence="2" key="1">
    <citation type="submission" date="2016-10" db="EMBL/GenBank/DDBJ databases">
        <authorList>
            <person name="Varghese N."/>
            <person name="Submissions S."/>
        </authorList>
    </citation>
    <scope>NUCLEOTIDE SEQUENCE [LARGE SCALE GENOMIC DNA]</scope>
    <source>
        <strain evidence="2">CGMCC 1.10658</strain>
    </source>
</reference>
<dbReference type="InterPro" id="IPR036134">
    <property type="entry name" value="Crypto/Photolyase_FAD-like_sf"/>
</dbReference>
<keyword evidence="2" id="KW-1185">Reference proteome</keyword>
<dbReference type="PANTHER" id="PTHR38657:SF1">
    <property type="entry name" value="SLR1343 PROTEIN"/>
    <property type="match status" value="1"/>
</dbReference>